<proteinExistence type="predicted"/>
<keyword evidence="1" id="KW-0812">Transmembrane</keyword>
<dbReference type="InterPro" id="IPR029058">
    <property type="entry name" value="AB_hydrolase_fold"/>
</dbReference>
<gene>
    <name evidence="3" type="ORF">RFI_18563</name>
</gene>
<dbReference type="EMBL" id="ASPP01014541">
    <property type="protein sequence ID" value="ETO18693.1"/>
    <property type="molecule type" value="Genomic_DNA"/>
</dbReference>
<dbReference type="SUPFAM" id="SSF53474">
    <property type="entry name" value="alpha/beta-Hydrolases"/>
    <property type="match status" value="1"/>
</dbReference>
<dbReference type="Proteomes" id="UP000023152">
    <property type="component" value="Unassembled WGS sequence"/>
</dbReference>
<comment type="caution">
    <text evidence="3">The sequence shown here is derived from an EMBL/GenBank/DDBJ whole genome shotgun (WGS) entry which is preliminary data.</text>
</comment>
<evidence type="ECO:0000259" key="2">
    <source>
        <dbReference type="Pfam" id="PF00561"/>
    </source>
</evidence>
<dbReference type="PANTHER" id="PTHR43798:SF33">
    <property type="entry name" value="HYDROLASE, PUTATIVE (AFU_ORTHOLOGUE AFUA_2G14860)-RELATED"/>
    <property type="match status" value="1"/>
</dbReference>
<feature type="transmembrane region" description="Helical" evidence="1">
    <location>
        <begin position="164"/>
        <end position="186"/>
    </location>
</feature>
<name>X6MYI2_RETFI</name>
<protein>
    <recommendedName>
        <fullName evidence="2">AB hydrolase-1 domain-containing protein</fullName>
    </recommendedName>
</protein>
<dbReference type="InterPro" id="IPR000073">
    <property type="entry name" value="AB_hydrolase_1"/>
</dbReference>
<feature type="domain" description="AB hydrolase-1" evidence="2">
    <location>
        <begin position="39"/>
        <end position="169"/>
    </location>
</feature>
<evidence type="ECO:0000313" key="3">
    <source>
        <dbReference type="EMBL" id="ETO18693.1"/>
    </source>
</evidence>
<dbReference type="PANTHER" id="PTHR43798">
    <property type="entry name" value="MONOACYLGLYCEROL LIPASE"/>
    <property type="match status" value="1"/>
</dbReference>
<dbReference type="InterPro" id="IPR050266">
    <property type="entry name" value="AB_hydrolase_sf"/>
</dbReference>
<evidence type="ECO:0000256" key="1">
    <source>
        <dbReference type="SAM" id="Phobius"/>
    </source>
</evidence>
<dbReference type="Gene3D" id="3.40.50.1820">
    <property type="entry name" value="alpha/beta hydrolase"/>
    <property type="match status" value="1"/>
</dbReference>
<dbReference type="Pfam" id="PF00561">
    <property type="entry name" value="Abhydrolase_1"/>
    <property type="match status" value="1"/>
</dbReference>
<accession>X6MYI2</accession>
<dbReference type="GO" id="GO:0046464">
    <property type="term" value="P:acylglycerol catabolic process"/>
    <property type="evidence" value="ECO:0007669"/>
    <property type="project" value="TreeGrafter"/>
</dbReference>
<dbReference type="OrthoDB" id="7130006at2759"/>
<reference evidence="3 4" key="1">
    <citation type="journal article" date="2013" name="Curr. Biol.">
        <title>The Genome of the Foraminiferan Reticulomyxa filosa.</title>
        <authorList>
            <person name="Glockner G."/>
            <person name="Hulsmann N."/>
            <person name="Schleicher M."/>
            <person name="Noegel A.A."/>
            <person name="Eichinger L."/>
            <person name="Gallinger C."/>
            <person name="Pawlowski J."/>
            <person name="Sierra R."/>
            <person name="Euteneuer U."/>
            <person name="Pillet L."/>
            <person name="Moustafa A."/>
            <person name="Platzer M."/>
            <person name="Groth M."/>
            <person name="Szafranski K."/>
            <person name="Schliwa M."/>
        </authorList>
    </citation>
    <scope>NUCLEOTIDE SEQUENCE [LARGE SCALE GENOMIC DNA]</scope>
</reference>
<sequence length="232" mass="27316">MKHYIIKKLSSWIESAKGGEFTESELEVHVSGNEKSDEIIYFIHGFPDNYSLWKTQVEALEKNYQCVCITLPGFESDAKMRKRWKWGYDFSVIARTVASHIESLTNENNLSLERKHITLVTHDFGSIIGGMLFSTKIKSTIQKWICVDVADGGEFDFENHRKQLLLFLFYQWFLLIVFLLFPPFLFGNWLTRIFAWVVNAPLTRQKKFMCFHSTIFQKFVEFDKKKKKRKGT</sequence>
<keyword evidence="1" id="KW-0472">Membrane</keyword>
<organism evidence="3 4">
    <name type="scientific">Reticulomyxa filosa</name>
    <dbReference type="NCBI Taxonomy" id="46433"/>
    <lineage>
        <taxon>Eukaryota</taxon>
        <taxon>Sar</taxon>
        <taxon>Rhizaria</taxon>
        <taxon>Retaria</taxon>
        <taxon>Foraminifera</taxon>
        <taxon>Monothalamids</taxon>
        <taxon>Reticulomyxidae</taxon>
        <taxon>Reticulomyxa</taxon>
    </lineage>
</organism>
<dbReference type="AlphaFoldDB" id="X6MYI2"/>
<keyword evidence="4" id="KW-1185">Reference proteome</keyword>
<dbReference type="GO" id="GO:0016020">
    <property type="term" value="C:membrane"/>
    <property type="evidence" value="ECO:0007669"/>
    <property type="project" value="TreeGrafter"/>
</dbReference>
<keyword evidence="1" id="KW-1133">Transmembrane helix</keyword>
<dbReference type="GO" id="GO:0047372">
    <property type="term" value="F:monoacylglycerol lipase activity"/>
    <property type="evidence" value="ECO:0007669"/>
    <property type="project" value="TreeGrafter"/>
</dbReference>
<evidence type="ECO:0000313" key="4">
    <source>
        <dbReference type="Proteomes" id="UP000023152"/>
    </source>
</evidence>